<reference evidence="1 2" key="1">
    <citation type="submission" date="2022-05" db="EMBL/GenBank/DDBJ databases">
        <authorList>
            <consortium name="Genoscope - CEA"/>
            <person name="William W."/>
        </authorList>
    </citation>
    <scope>NUCLEOTIDE SEQUENCE [LARGE SCALE GENOMIC DNA]</scope>
</reference>
<dbReference type="Proteomes" id="UP001159428">
    <property type="component" value="Unassembled WGS sequence"/>
</dbReference>
<comment type="caution">
    <text evidence="1">The sequence shown here is derived from an EMBL/GenBank/DDBJ whole genome shotgun (WGS) entry which is preliminary data.</text>
</comment>
<sequence length="312" mass="35949">MIGIAMLLITQISKLEKCQVGSQLKRKLYQNEQTFSINKESFSNEQLMKFMPSCVPITPITATVPSGNVVHERQQLPLTLSWAATIHKNNNPPIQDVSDVAASSKTPPSSQWHQIKQYKDYTIPYPIIRPRTISPWNNTLVQTLTKQEQNITIILFLFHFPGTPPICYLHNLFPLKRSQENNHYFDGILQLRDKSMRAVRFSPDKHTSVKVKLEPSSPIKISDYHVKCNRYSDKDKVHINKRTKLSEPNKSEITFDFTKIPEREQEDTEYTDSIQEIIASKITKTNGKTLRRQECTLTNKTGSEISTLARRH</sequence>
<evidence type="ECO:0000313" key="1">
    <source>
        <dbReference type="EMBL" id="CAH3031676.1"/>
    </source>
</evidence>
<gene>
    <name evidence="1" type="ORF">PMEA_00000447</name>
</gene>
<accession>A0AAU9VNA1</accession>
<proteinExistence type="predicted"/>
<evidence type="ECO:0000313" key="2">
    <source>
        <dbReference type="Proteomes" id="UP001159428"/>
    </source>
</evidence>
<name>A0AAU9VNA1_9CNID</name>
<dbReference type="EMBL" id="CALNXJ010000001">
    <property type="protein sequence ID" value="CAH3031676.1"/>
    <property type="molecule type" value="Genomic_DNA"/>
</dbReference>
<keyword evidence="2" id="KW-1185">Reference proteome</keyword>
<protein>
    <submittedName>
        <fullName evidence="1">Uncharacterized protein</fullName>
    </submittedName>
</protein>
<dbReference type="AlphaFoldDB" id="A0AAU9VNA1"/>
<organism evidence="1 2">
    <name type="scientific">Pocillopora meandrina</name>
    <dbReference type="NCBI Taxonomy" id="46732"/>
    <lineage>
        <taxon>Eukaryota</taxon>
        <taxon>Metazoa</taxon>
        <taxon>Cnidaria</taxon>
        <taxon>Anthozoa</taxon>
        <taxon>Hexacorallia</taxon>
        <taxon>Scleractinia</taxon>
        <taxon>Astrocoeniina</taxon>
        <taxon>Pocilloporidae</taxon>
        <taxon>Pocillopora</taxon>
    </lineage>
</organism>